<dbReference type="InterPro" id="IPR013154">
    <property type="entry name" value="ADH-like_N"/>
</dbReference>
<feature type="domain" description="Enoyl reductase (ER)" evidence="5">
    <location>
        <begin position="10"/>
        <end position="340"/>
    </location>
</feature>
<reference evidence="6 7" key="1">
    <citation type="submission" date="2018-06" db="EMBL/GenBank/DDBJ databases">
        <title>Freshwater and sediment microbial communities from various areas in North America, analyzing microbe dynamics in response to fracking.</title>
        <authorList>
            <person name="Lamendella R."/>
        </authorList>
    </citation>
    <scope>NUCLEOTIDE SEQUENCE [LARGE SCALE GENOMIC DNA]</scope>
    <source>
        <strain evidence="6 7">14_TX</strain>
    </source>
</reference>
<gene>
    <name evidence="6" type="ORF">DFO70_10470</name>
</gene>
<dbReference type="SUPFAM" id="SSF51735">
    <property type="entry name" value="NAD(P)-binding Rossmann-fold domains"/>
    <property type="match status" value="1"/>
</dbReference>
<evidence type="ECO:0000313" key="6">
    <source>
        <dbReference type="EMBL" id="RBP94431.1"/>
    </source>
</evidence>
<dbReference type="Gene3D" id="3.40.50.720">
    <property type="entry name" value="NAD(P)-binding Rossmann-like Domain"/>
    <property type="match status" value="1"/>
</dbReference>
<keyword evidence="2 4" id="KW-0862">Zinc</keyword>
<accession>A0A366K1K1</accession>
<dbReference type="AlphaFoldDB" id="A0A366K1K1"/>
<comment type="caution">
    <text evidence="6">The sequence shown here is derived from an EMBL/GenBank/DDBJ whole genome shotgun (WGS) entry which is preliminary data.</text>
</comment>
<dbReference type="Gene3D" id="3.90.180.10">
    <property type="entry name" value="Medium-chain alcohol dehydrogenases, catalytic domain"/>
    <property type="match status" value="1"/>
</dbReference>
<evidence type="ECO:0000313" key="7">
    <source>
        <dbReference type="Proteomes" id="UP000252731"/>
    </source>
</evidence>
<dbReference type="PROSITE" id="PS00059">
    <property type="entry name" value="ADH_ZINC"/>
    <property type="match status" value="1"/>
</dbReference>
<proteinExistence type="inferred from homology"/>
<dbReference type="SUPFAM" id="SSF50129">
    <property type="entry name" value="GroES-like"/>
    <property type="match status" value="1"/>
</dbReference>
<evidence type="ECO:0000256" key="4">
    <source>
        <dbReference type="RuleBase" id="RU361277"/>
    </source>
</evidence>
<dbReference type="PANTHER" id="PTHR43401:SF2">
    <property type="entry name" value="L-THREONINE 3-DEHYDROGENASE"/>
    <property type="match status" value="1"/>
</dbReference>
<dbReference type="Proteomes" id="UP000252731">
    <property type="component" value="Unassembled WGS sequence"/>
</dbReference>
<dbReference type="InterPro" id="IPR050129">
    <property type="entry name" value="Zn_alcohol_dh"/>
</dbReference>
<keyword evidence="7" id="KW-1185">Reference proteome</keyword>
<dbReference type="InterPro" id="IPR020843">
    <property type="entry name" value="ER"/>
</dbReference>
<dbReference type="InterPro" id="IPR011032">
    <property type="entry name" value="GroES-like_sf"/>
</dbReference>
<comment type="cofactor">
    <cofactor evidence="4">
        <name>Zn(2+)</name>
        <dbReference type="ChEBI" id="CHEBI:29105"/>
    </cofactor>
</comment>
<dbReference type="GO" id="GO:0016491">
    <property type="term" value="F:oxidoreductase activity"/>
    <property type="evidence" value="ECO:0007669"/>
    <property type="project" value="UniProtKB-KW"/>
</dbReference>
<dbReference type="RefSeq" id="WP_113882219.1">
    <property type="nucleotide sequence ID" value="NZ_QNSF01000004.1"/>
</dbReference>
<evidence type="ECO:0000256" key="3">
    <source>
        <dbReference type="ARBA" id="ARBA00023002"/>
    </source>
</evidence>
<dbReference type="OrthoDB" id="9770238at2"/>
<keyword evidence="3" id="KW-0560">Oxidoreductase</keyword>
<dbReference type="Pfam" id="PF08240">
    <property type="entry name" value="ADH_N"/>
    <property type="match status" value="1"/>
</dbReference>
<dbReference type="GO" id="GO:0008270">
    <property type="term" value="F:zinc ion binding"/>
    <property type="evidence" value="ECO:0007669"/>
    <property type="project" value="InterPro"/>
</dbReference>
<organism evidence="6 7">
    <name type="scientific">Cytobacillus firmus</name>
    <name type="common">Bacillus firmus</name>
    <dbReference type="NCBI Taxonomy" id="1399"/>
    <lineage>
        <taxon>Bacteria</taxon>
        <taxon>Bacillati</taxon>
        <taxon>Bacillota</taxon>
        <taxon>Bacilli</taxon>
        <taxon>Bacillales</taxon>
        <taxon>Bacillaceae</taxon>
        <taxon>Cytobacillus</taxon>
    </lineage>
</organism>
<keyword evidence="1 4" id="KW-0479">Metal-binding</keyword>
<name>A0A366K1K1_CYTFI</name>
<evidence type="ECO:0000256" key="2">
    <source>
        <dbReference type="ARBA" id="ARBA00022833"/>
    </source>
</evidence>
<dbReference type="SMART" id="SM00829">
    <property type="entry name" value="PKS_ER"/>
    <property type="match status" value="1"/>
</dbReference>
<sequence length="344" mass="37142">MKALLKTAPGVGNIDLLDIDEPAMGPNEVKIEVKYTGICGTDLHIYHETFKSYPPVIIGHEFSGIVADTGENISKVKSGERVAVLGSTAITCGTCHYCETGYYMFCSDRRGMGHGVDGSFTQYAVVREDMIYKIPDNVSLEEAALSEPLACAVQAIEELTNIQVGDTVLLSGPGPIGLICLSLLAVKGCKVIVAGTSADKMRLEIAKKLGADVVVDVTAEDLQTIVLSETNGMGADVTVECAGAAPSINSCLQALKKRGKHIQVGIAGKEITMDFDIILYKQIQLFGSLAHSMKTWNRVMQVLEQRKVNLQPIITHKLPLTQWKEAFDLCEQKQCGKVLLSHSS</sequence>
<dbReference type="PANTHER" id="PTHR43401">
    <property type="entry name" value="L-THREONINE 3-DEHYDROGENASE"/>
    <property type="match status" value="1"/>
</dbReference>
<dbReference type="CDD" id="cd08258">
    <property type="entry name" value="Zn_ADH4"/>
    <property type="match status" value="1"/>
</dbReference>
<dbReference type="EMBL" id="QNSF01000004">
    <property type="protein sequence ID" value="RBP94431.1"/>
    <property type="molecule type" value="Genomic_DNA"/>
</dbReference>
<dbReference type="InterPro" id="IPR036291">
    <property type="entry name" value="NAD(P)-bd_dom_sf"/>
</dbReference>
<dbReference type="InterPro" id="IPR013149">
    <property type="entry name" value="ADH-like_C"/>
</dbReference>
<comment type="similarity">
    <text evidence="4">Belongs to the zinc-containing alcohol dehydrogenase family.</text>
</comment>
<protein>
    <submittedName>
        <fullName evidence="6">L-iditol 2-dehydrogenase</fullName>
    </submittedName>
</protein>
<evidence type="ECO:0000259" key="5">
    <source>
        <dbReference type="SMART" id="SM00829"/>
    </source>
</evidence>
<dbReference type="Pfam" id="PF00107">
    <property type="entry name" value="ADH_zinc_N"/>
    <property type="match status" value="1"/>
</dbReference>
<dbReference type="InterPro" id="IPR002328">
    <property type="entry name" value="ADH_Zn_CS"/>
</dbReference>
<evidence type="ECO:0000256" key="1">
    <source>
        <dbReference type="ARBA" id="ARBA00022723"/>
    </source>
</evidence>